<feature type="compositionally biased region" description="Low complexity" evidence="9">
    <location>
        <begin position="591"/>
        <end position="607"/>
    </location>
</feature>
<dbReference type="PANTHER" id="PTHR31451">
    <property type="match status" value="1"/>
</dbReference>
<dbReference type="EMBL" id="CAXHTA020000020">
    <property type="protein sequence ID" value="CAL5229327.1"/>
    <property type="molecule type" value="Genomic_DNA"/>
</dbReference>
<evidence type="ECO:0000256" key="1">
    <source>
        <dbReference type="ARBA" id="ARBA00001678"/>
    </source>
</evidence>
<evidence type="ECO:0000256" key="6">
    <source>
        <dbReference type="ARBA" id="ARBA00022729"/>
    </source>
</evidence>
<dbReference type="PANTHER" id="PTHR31451:SF39">
    <property type="entry name" value="MANNAN ENDO-1,4-BETA-MANNOSIDASE 1"/>
    <property type="match status" value="1"/>
</dbReference>
<name>A0ABP1GBV2_9CHLO</name>
<gene>
    <name evidence="12" type="primary">g12633</name>
    <name evidence="12" type="ORF">VP750_LOCUS11233</name>
</gene>
<proteinExistence type="inferred from homology"/>
<keyword evidence="7" id="KW-0378">Hydrolase</keyword>
<evidence type="ECO:0000256" key="9">
    <source>
        <dbReference type="SAM" id="MobiDB-lite"/>
    </source>
</evidence>
<dbReference type="Gene3D" id="3.20.20.80">
    <property type="entry name" value="Glycosidases"/>
    <property type="match status" value="1"/>
</dbReference>
<dbReference type="Pfam" id="PF26410">
    <property type="entry name" value="GH5_mannosidase"/>
    <property type="match status" value="2"/>
</dbReference>
<dbReference type="SUPFAM" id="SSF51445">
    <property type="entry name" value="(Trans)glycosidases"/>
    <property type="match status" value="1"/>
</dbReference>
<comment type="catalytic activity">
    <reaction evidence="1">
        <text>Random hydrolysis of (1-&gt;4)-beta-D-mannosidic linkages in mannans, galactomannans and glucomannans.</text>
        <dbReference type="EC" id="3.2.1.78"/>
    </reaction>
</comment>
<keyword evidence="6 10" id="KW-0732">Signal</keyword>
<feature type="domain" description="Glycoside hydrolase family 5" evidence="11">
    <location>
        <begin position="32"/>
        <end position="273"/>
    </location>
</feature>
<keyword evidence="5" id="KW-0964">Secreted</keyword>
<reference evidence="12 13" key="1">
    <citation type="submission" date="2024-06" db="EMBL/GenBank/DDBJ databases">
        <authorList>
            <person name="Kraege A."/>
            <person name="Thomma B."/>
        </authorList>
    </citation>
    <scope>NUCLEOTIDE SEQUENCE [LARGE SCALE GENOMIC DNA]</scope>
</reference>
<feature type="domain" description="Glycoside hydrolase family 5" evidence="11">
    <location>
        <begin position="296"/>
        <end position="401"/>
    </location>
</feature>
<accession>A0ABP1GBV2</accession>
<evidence type="ECO:0000256" key="8">
    <source>
        <dbReference type="ARBA" id="ARBA00023295"/>
    </source>
</evidence>
<evidence type="ECO:0000256" key="5">
    <source>
        <dbReference type="ARBA" id="ARBA00022525"/>
    </source>
</evidence>
<evidence type="ECO:0000256" key="7">
    <source>
        <dbReference type="ARBA" id="ARBA00022801"/>
    </source>
</evidence>
<feature type="signal peptide" evidence="10">
    <location>
        <begin position="1"/>
        <end position="22"/>
    </location>
</feature>
<evidence type="ECO:0000259" key="11">
    <source>
        <dbReference type="Pfam" id="PF26410"/>
    </source>
</evidence>
<keyword evidence="13" id="KW-1185">Reference proteome</keyword>
<comment type="subcellular location">
    <subcellularLocation>
        <location evidence="2">Secreted</location>
    </subcellularLocation>
</comment>
<dbReference type="EC" id="3.2.1.78" evidence="4"/>
<dbReference type="InterPro" id="IPR017853">
    <property type="entry name" value="GH"/>
</dbReference>
<keyword evidence="8" id="KW-0326">Glycosidase</keyword>
<evidence type="ECO:0000256" key="2">
    <source>
        <dbReference type="ARBA" id="ARBA00004613"/>
    </source>
</evidence>
<evidence type="ECO:0000256" key="10">
    <source>
        <dbReference type="SAM" id="SignalP"/>
    </source>
</evidence>
<evidence type="ECO:0000313" key="12">
    <source>
        <dbReference type="EMBL" id="CAL5229327.1"/>
    </source>
</evidence>
<organism evidence="12 13">
    <name type="scientific">Coccomyxa viridis</name>
    <dbReference type="NCBI Taxonomy" id="1274662"/>
    <lineage>
        <taxon>Eukaryota</taxon>
        <taxon>Viridiplantae</taxon>
        <taxon>Chlorophyta</taxon>
        <taxon>core chlorophytes</taxon>
        <taxon>Trebouxiophyceae</taxon>
        <taxon>Trebouxiophyceae incertae sedis</taxon>
        <taxon>Coccomyxaceae</taxon>
        <taxon>Coccomyxa</taxon>
    </lineage>
</organism>
<protein>
    <recommendedName>
        <fullName evidence="4">mannan endo-1,4-beta-mannosidase</fullName>
        <ecNumber evidence="4">3.2.1.78</ecNumber>
    </recommendedName>
</protein>
<comment type="similarity">
    <text evidence="3">Belongs to the glycosyl hydrolase 5 (cellulase A) family.</text>
</comment>
<evidence type="ECO:0000313" key="13">
    <source>
        <dbReference type="Proteomes" id="UP001497392"/>
    </source>
</evidence>
<dbReference type="InterPro" id="IPR001547">
    <property type="entry name" value="Glyco_hydro_5"/>
</dbReference>
<dbReference type="InterPro" id="IPR045053">
    <property type="entry name" value="MAN-like"/>
</dbReference>
<feature type="compositionally biased region" description="Low complexity" evidence="9">
    <location>
        <begin position="637"/>
        <end position="653"/>
    </location>
</feature>
<feature type="compositionally biased region" description="Basic and acidic residues" evidence="9">
    <location>
        <begin position="552"/>
        <end position="567"/>
    </location>
</feature>
<feature type="chain" id="PRO_5045039075" description="mannan endo-1,4-beta-mannosidase" evidence="10">
    <location>
        <begin position="23"/>
        <end position="663"/>
    </location>
</feature>
<comment type="caution">
    <text evidence="12">The sequence shown here is derived from an EMBL/GenBank/DDBJ whole genome shotgun (WGS) entry which is preliminary data.</text>
</comment>
<evidence type="ECO:0000256" key="4">
    <source>
        <dbReference type="ARBA" id="ARBA00012706"/>
    </source>
</evidence>
<evidence type="ECO:0000256" key="3">
    <source>
        <dbReference type="ARBA" id="ARBA00005641"/>
    </source>
</evidence>
<sequence length="663" mass="73504">MRLAPVALWTACLVAAVSSVAADRRIIPDYKGFIRVQGGRFVDDSCNLFPVTGLNAWDMMECGAGFTYDADTNLTGPEAVRFTMQAAASNGLTLVRSFGHGHDAFKSIILQPRAGLYNETAFRGLDFVLDQAAQYGVKVMFTLTNNWKTFDSKYNYVKWANKTDLDDFWTDPKVKRLFKNHIYAMTSRTNVYNGRRYRDDPTIFGWDLINEPRCNCFPSKLPPPSEWDSLEGACSPKCADKITAWVHEMAGYLKEKDPNHLVTVGLEGFWGAHAEEARESNPLPGDNGQLSWTSLTGQNFTAQHDSPHIDFCGAHYWPDLWTGNENQAFLTKWINSHADACKRIGKPFVLEEFGKNVTSDAKVPSDWKKVRGPMFSHAYSEYISSLENGGNYQGTLFWKWSLSPKNPRTDYLEVAVPDPTFTDIVVPGAKAALDWAKKASPAKNCQKVTRATKPVTINAWDRTLADWIRRGEEATHDYEAVRLNEIDMENGLYRYRVNSVFGSKYALTDDEVVTPQDDLGAQVNDTELFPALKTKFEDPDAENSEMVESLFDHKESHHQDSEAHEQENAQNEAQANMKEDVKQNAAETAGDPESADSSPDAAAPRPSGEGIADLGSVPAGEKDVTPIHHRLAKSVNGSGSPAGESAAAGVSPPVQQGGRRRTI</sequence>
<dbReference type="Proteomes" id="UP001497392">
    <property type="component" value="Unassembled WGS sequence"/>
</dbReference>
<feature type="region of interest" description="Disordered" evidence="9">
    <location>
        <begin position="552"/>
        <end position="663"/>
    </location>
</feature>